<dbReference type="Gene3D" id="3.10.250.10">
    <property type="entry name" value="SRCR-like domain"/>
    <property type="match status" value="2"/>
</dbReference>
<organism evidence="6 7">
    <name type="scientific">Fasciola gigantica</name>
    <name type="common">Giant liver fluke</name>
    <dbReference type="NCBI Taxonomy" id="46835"/>
    <lineage>
        <taxon>Eukaryota</taxon>
        <taxon>Metazoa</taxon>
        <taxon>Spiralia</taxon>
        <taxon>Lophotrochozoa</taxon>
        <taxon>Platyhelminthes</taxon>
        <taxon>Trematoda</taxon>
        <taxon>Digenea</taxon>
        <taxon>Plagiorchiida</taxon>
        <taxon>Echinostomata</taxon>
        <taxon>Echinostomatoidea</taxon>
        <taxon>Fasciolidae</taxon>
        <taxon>Fasciola</taxon>
    </lineage>
</organism>
<dbReference type="InterPro" id="IPR001190">
    <property type="entry name" value="SRCR"/>
</dbReference>
<dbReference type="PANTHER" id="PTHR48071">
    <property type="entry name" value="SRCR DOMAIN-CONTAINING PROTEIN"/>
    <property type="match status" value="1"/>
</dbReference>
<evidence type="ECO:0000259" key="5">
    <source>
        <dbReference type="PROSITE" id="PS51034"/>
    </source>
</evidence>
<evidence type="ECO:0000259" key="4">
    <source>
        <dbReference type="PROSITE" id="PS50287"/>
    </source>
</evidence>
<dbReference type="Proteomes" id="UP000316759">
    <property type="component" value="Unassembled WGS sequence"/>
</dbReference>
<feature type="domain" description="ZP" evidence="5">
    <location>
        <begin position="300"/>
        <end position="434"/>
    </location>
</feature>
<proteinExistence type="predicted"/>
<evidence type="ECO:0000313" key="6">
    <source>
        <dbReference type="EMBL" id="TPP65826.1"/>
    </source>
</evidence>
<name>A0A504YZG1_FASGI</name>
<keyword evidence="6" id="KW-0675">Receptor</keyword>
<dbReference type="PANTHER" id="PTHR48071:SF18">
    <property type="entry name" value="DELETED IN MALIGNANT BRAIN TUMORS 1 PROTEIN-RELATED"/>
    <property type="match status" value="1"/>
</dbReference>
<dbReference type="AlphaFoldDB" id="A0A504YZG1"/>
<dbReference type="SMART" id="SM00202">
    <property type="entry name" value="SR"/>
    <property type="match status" value="2"/>
</dbReference>
<dbReference type="PROSITE" id="PS50287">
    <property type="entry name" value="SRCR_2"/>
    <property type="match status" value="2"/>
</dbReference>
<evidence type="ECO:0000256" key="3">
    <source>
        <dbReference type="SAM" id="SignalP"/>
    </source>
</evidence>
<accession>A0A504YZG1</accession>
<evidence type="ECO:0000256" key="1">
    <source>
        <dbReference type="ARBA" id="ARBA00023157"/>
    </source>
</evidence>
<comment type="caution">
    <text evidence="2">Lacks conserved residue(s) required for the propagation of feature annotation.</text>
</comment>
<feature type="chain" id="PRO_5021300677" evidence="3">
    <location>
        <begin position="17"/>
        <end position="434"/>
    </location>
</feature>
<evidence type="ECO:0000256" key="2">
    <source>
        <dbReference type="PROSITE-ProRule" id="PRU00196"/>
    </source>
</evidence>
<dbReference type="InterPro" id="IPR036772">
    <property type="entry name" value="SRCR-like_dom_sf"/>
</dbReference>
<dbReference type="OrthoDB" id="6286334at2759"/>
<dbReference type="PROSITE" id="PS51034">
    <property type="entry name" value="ZP_2"/>
    <property type="match status" value="1"/>
</dbReference>
<dbReference type="Pfam" id="PF00530">
    <property type="entry name" value="SRCR"/>
    <property type="match status" value="2"/>
</dbReference>
<keyword evidence="1 2" id="KW-1015">Disulfide bond</keyword>
<comment type="caution">
    <text evidence="6">The sequence shown here is derived from an EMBL/GenBank/DDBJ whole genome shotgun (WGS) entry which is preliminary data.</text>
</comment>
<feature type="domain" description="SRCR" evidence="4">
    <location>
        <begin position="176"/>
        <end position="284"/>
    </location>
</feature>
<reference evidence="6 7" key="1">
    <citation type="submission" date="2019-04" db="EMBL/GenBank/DDBJ databases">
        <title>Annotation for the trematode Fasciola gigantica.</title>
        <authorList>
            <person name="Choi Y.-J."/>
        </authorList>
    </citation>
    <scope>NUCLEOTIDE SEQUENCE [LARGE SCALE GENOMIC DNA]</scope>
    <source>
        <strain evidence="6">Uganda_cow_1</strain>
    </source>
</reference>
<sequence>MWTIVWLVFSSNYLTGKVMSLSSVGGISDVRFASGSSVFQDGRDGVLEVLYNGSWGTVCNYGFDELSASVACFMMGFTPRGVSIFNSVRKSNLKPILSNFNCTGKVVLSSMNPNTATVHLGVCSFTKEIPIDCTAAERQAAIFCIDPIPIRTTTTPEPNYMTLSPVDCSNPSASNIRLVGGTENSGRVEIRHPESNEWGTICADGFDSNSARTVCRMLCTSADNLQLAYPILYSFGAADDSMPIHLARISCPAYATDLNGCHLGGGWGSVTGCTHAMDVGVQCGPVAHSTKSPLYSPELLCNHTHATVRYMKSENRDLTPSMISLFGDVPLGCQLRVAETDQYIEAYIPLDGCGGSLSLSNESTIAIRLELIRHYMAPEDGIISQLPVRFGVTCLIPRGYRIQSDPLVAPELIADLLGGTSGVAASLKMYRDPQ</sequence>
<gene>
    <name evidence="6" type="ORF">FGIG_10036</name>
</gene>
<dbReference type="GO" id="GO:0016020">
    <property type="term" value="C:membrane"/>
    <property type="evidence" value="ECO:0007669"/>
    <property type="project" value="InterPro"/>
</dbReference>
<dbReference type="PRINTS" id="PR00258">
    <property type="entry name" value="SPERACTRCPTR"/>
</dbReference>
<feature type="domain" description="SRCR" evidence="4">
    <location>
        <begin position="30"/>
        <end position="145"/>
    </location>
</feature>
<keyword evidence="7" id="KW-1185">Reference proteome</keyword>
<protein>
    <submittedName>
        <fullName evidence="6">Speract scavenger receptor</fullName>
    </submittedName>
</protein>
<dbReference type="InterPro" id="IPR001507">
    <property type="entry name" value="ZP_dom"/>
</dbReference>
<evidence type="ECO:0000313" key="7">
    <source>
        <dbReference type="Proteomes" id="UP000316759"/>
    </source>
</evidence>
<dbReference type="EMBL" id="SUNJ01002629">
    <property type="protein sequence ID" value="TPP65826.1"/>
    <property type="molecule type" value="Genomic_DNA"/>
</dbReference>
<dbReference type="SUPFAM" id="SSF56487">
    <property type="entry name" value="SRCR-like"/>
    <property type="match status" value="2"/>
</dbReference>
<feature type="signal peptide" evidence="3">
    <location>
        <begin position="1"/>
        <end position="16"/>
    </location>
</feature>
<feature type="disulfide bond" evidence="2">
    <location>
        <begin position="251"/>
        <end position="261"/>
    </location>
</feature>
<dbReference type="STRING" id="46835.A0A504YZG1"/>
<keyword evidence="3" id="KW-0732">Signal</keyword>